<feature type="signal peptide" evidence="1">
    <location>
        <begin position="1"/>
        <end position="22"/>
    </location>
</feature>
<evidence type="ECO:0000259" key="3">
    <source>
        <dbReference type="Pfam" id="PF24067"/>
    </source>
</evidence>
<dbReference type="RefSeq" id="WP_167208826.1">
    <property type="nucleotide sequence ID" value="NZ_CP050063.1"/>
</dbReference>
<keyword evidence="1" id="KW-0732">Signal</keyword>
<feature type="domain" description="BT-1020-like N-terminal beta-propeller" evidence="3">
    <location>
        <begin position="26"/>
        <end position="265"/>
    </location>
</feature>
<dbReference type="GO" id="GO:0016798">
    <property type="term" value="F:hydrolase activity, acting on glycosyl bonds"/>
    <property type="evidence" value="ECO:0007669"/>
    <property type="project" value="UniProtKB-KW"/>
</dbReference>
<feature type="domain" description="BT-1020-like structural beta-sandwich" evidence="2">
    <location>
        <begin position="435"/>
        <end position="594"/>
    </location>
</feature>
<feature type="chain" id="PRO_5026298991" evidence="1">
    <location>
        <begin position="23"/>
        <end position="625"/>
    </location>
</feature>
<gene>
    <name evidence="4" type="ORF">G8759_13685</name>
</gene>
<dbReference type="InterPro" id="IPR036278">
    <property type="entry name" value="Sialidase_sf"/>
</dbReference>
<proteinExistence type="predicted"/>
<evidence type="ECO:0000313" key="5">
    <source>
        <dbReference type="Proteomes" id="UP000501802"/>
    </source>
</evidence>
<dbReference type="InterPro" id="IPR054490">
    <property type="entry name" value="BT_1020-like_b-sandwich_1"/>
</dbReference>
<keyword evidence="4" id="KW-0326">Glycosidase</keyword>
<dbReference type="Pfam" id="PF24067">
    <property type="entry name" value="Beta-prop_BT_1020"/>
    <property type="match status" value="1"/>
</dbReference>
<dbReference type="InterPro" id="IPR056425">
    <property type="entry name" value="Beta-prop_BT_1020"/>
</dbReference>
<name>A0A6G9AMG0_9BACT</name>
<dbReference type="SUPFAM" id="SSF50939">
    <property type="entry name" value="Sialidases"/>
    <property type="match status" value="1"/>
</dbReference>
<dbReference type="KEGG" id="spib:G8759_13685"/>
<protein>
    <submittedName>
        <fullName evidence="4">Six-hairpin glycosidase</fullName>
    </submittedName>
</protein>
<reference evidence="4 5" key="1">
    <citation type="submission" date="2020-03" db="EMBL/GenBank/DDBJ databases">
        <authorList>
            <person name="Kim M.K."/>
        </authorList>
    </citation>
    <scope>NUCLEOTIDE SEQUENCE [LARGE SCALE GENOMIC DNA]</scope>
    <source>
        <strain evidence="4 5">BT328</strain>
    </source>
</reference>
<evidence type="ECO:0000256" key="1">
    <source>
        <dbReference type="SAM" id="SignalP"/>
    </source>
</evidence>
<keyword evidence="5" id="KW-1185">Reference proteome</keyword>
<keyword evidence="4" id="KW-0378">Hydrolase</keyword>
<evidence type="ECO:0000259" key="2">
    <source>
        <dbReference type="Pfam" id="PF22585"/>
    </source>
</evidence>
<accession>A0A6G9AMG0</accession>
<dbReference type="Proteomes" id="UP000501802">
    <property type="component" value="Chromosome"/>
</dbReference>
<sequence length="625" mass="70736">MTKKLGQLFLQTVLLFCLTHYAYTQDTVHYVGQTLSNVDYHHGQLSPAVGVHNIQVFRANRENPDLAGGTNWTYNHAPMLAYWNNTFYLQYLSNPVGEHVPPGQTLLLTSKDGYNWSKPTIIFPPYKLPDGLKKEGRPEVANDLYAVMHQRMGFFVAKNKRLLTLAFYGIVMGPKDDPNDGNGIGRVVREIYPDGKFGPIYFIRNNSSWNKRNTDRTKSTYPFYTSSKDKGFVEACDELLGNPLMMQQWIEEADRNDPLISLRKDVKAFSYYHLPDNRVVGLWKHALTTISKDEGKTWLYNPLRAPGFVNSNAKIWGQKTSDGQYATVYNPSEFRWPLAVSTSKDGLAYTNLLLVNGEITSMRYGGAYKSYGPQYVRGIEEGNGTPPDGNLWVTYSMNKEDIWVSSIPVPITDEVKNQVNDVFAQLPAGEELKYWNIYSPLQATAKIETAAGTKALVLRDKDKFDYAKAERVIPDAKKVAVEFTIVPQQVNKGVLQIEFQDAKGNAAVRLMFDSDSLFKAKVGYRDSGIQKYEAGKQYEVRIELDRDKRMFTTFVNGQSKGAKLFFAPVASFRRVVFRTGGVRRFPDADTPTDQSYDLPKAGEQDEEAVFVIKSFKTSSLSKFQE</sequence>
<dbReference type="Pfam" id="PF22585">
    <property type="entry name" value="Sialidase-like_CBM"/>
    <property type="match status" value="1"/>
</dbReference>
<dbReference type="AlphaFoldDB" id="A0A6G9AMG0"/>
<evidence type="ECO:0000313" key="4">
    <source>
        <dbReference type="EMBL" id="QIP13598.1"/>
    </source>
</evidence>
<organism evidence="4 5">
    <name type="scientific">Spirosoma aureum</name>
    <dbReference type="NCBI Taxonomy" id="2692134"/>
    <lineage>
        <taxon>Bacteria</taxon>
        <taxon>Pseudomonadati</taxon>
        <taxon>Bacteroidota</taxon>
        <taxon>Cytophagia</taxon>
        <taxon>Cytophagales</taxon>
        <taxon>Cytophagaceae</taxon>
        <taxon>Spirosoma</taxon>
    </lineage>
</organism>
<dbReference type="EMBL" id="CP050063">
    <property type="protein sequence ID" value="QIP13598.1"/>
    <property type="molecule type" value="Genomic_DNA"/>
</dbReference>